<dbReference type="CDD" id="cd16380">
    <property type="entry name" value="YitT_C"/>
    <property type="match status" value="1"/>
</dbReference>
<evidence type="ECO:0000256" key="3">
    <source>
        <dbReference type="ARBA" id="ARBA00022692"/>
    </source>
</evidence>
<feature type="transmembrane region" description="Helical" evidence="6">
    <location>
        <begin position="51"/>
        <end position="78"/>
    </location>
</feature>
<dbReference type="InterPro" id="IPR003740">
    <property type="entry name" value="YitT"/>
</dbReference>
<dbReference type="GO" id="GO:0005886">
    <property type="term" value="C:plasma membrane"/>
    <property type="evidence" value="ECO:0007669"/>
    <property type="project" value="UniProtKB-SubCell"/>
</dbReference>
<feature type="domain" description="DUF2179" evidence="7">
    <location>
        <begin position="227"/>
        <end position="279"/>
    </location>
</feature>
<dbReference type="PANTHER" id="PTHR33545">
    <property type="entry name" value="UPF0750 MEMBRANE PROTEIN YITT-RELATED"/>
    <property type="match status" value="1"/>
</dbReference>
<sequence length="287" mass="32567">MNIKNFFKECWRILLVCLGALIMAFNLKSFVESGNLFPAGFTGLSLLIQEIFLRYLDISVPFSVINLALNSVPVILSFRLIGHRFTIYSCLMIFLASFFTDLLPSIKVTDDILLAAVFGGLINACSISLCLFAGATSGGTDFIAIYFSEKRGKDAWNYVFIGNAVVLVIAGYLFGWYRALYSIFFQFTSTQVLNVLYRRYQKLTLLIITDKSTEVYQLIRDLTNHDGTLFTGTGCYKKQTKTMLYSVVSYDEIRFLLPKIKEIDPDAFINVLKTKQVNGRFYQKPND</sequence>
<dbReference type="Pfam" id="PF10035">
    <property type="entry name" value="DUF2179"/>
    <property type="match status" value="1"/>
</dbReference>
<organism evidence="8 9">
    <name type="scientific">Candidatus Gallitreponema excrementavium</name>
    <dbReference type="NCBI Taxonomy" id="2840840"/>
    <lineage>
        <taxon>Bacteria</taxon>
        <taxon>Pseudomonadati</taxon>
        <taxon>Spirochaetota</taxon>
        <taxon>Spirochaetia</taxon>
        <taxon>Spirochaetales</taxon>
        <taxon>Candidatus Gallitreponema</taxon>
    </lineage>
</organism>
<keyword evidence="5 6" id="KW-0472">Membrane</keyword>
<dbReference type="InterPro" id="IPR019264">
    <property type="entry name" value="DUF2179"/>
</dbReference>
<keyword evidence="3 6" id="KW-0812">Transmembrane</keyword>
<keyword evidence="4 6" id="KW-1133">Transmembrane helix</keyword>
<evidence type="ECO:0000256" key="5">
    <source>
        <dbReference type="ARBA" id="ARBA00023136"/>
    </source>
</evidence>
<evidence type="ECO:0000256" key="4">
    <source>
        <dbReference type="ARBA" id="ARBA00022989"/>
    </source>
</evidence>
<gene>
    <name evidence="8" type="ORF">IAA81_05075</name>
</gene>
<dbReference type="PIRSF" id="PIRSF006483">
    <property type="entry name" value="Membrane_protein_YitT"/>
    <property type="match status" value="1"/>
</dbReference>
<dbReference type="EMBL" id="JADIMM010000070">
    <property type="protein sequence ID" value="MBO8457585.1"/>
    <property type="molecule type" value="Genomic_DNA"/>
</dbReference>
<evidence type="ECO:0000256" key="6">
    <source>
        <dbReference type="SAM" id="Phobius"/>
    </source>
</evidence>
<comment type="caution">
    <text evidence="8">The sequence shown here is derived from an EMBL/GenBank/DDBJ whole genome shotgun (WGS) entry which is preliminary data.</text>
</comment>
<feature type="transmembrane region" description="Helical" evidence="6">
    <location>
        <begin position="155"/>
        <end position="174"/>
    </location>
</feature>
<reference evidence="8" key="1">
    <citation type="submission" date="2020-10" db="EMBL/GenBank/DDBJ databases">
        <authorList>
            <person name="Gilroy R."/>
        </authorList>
    </citation>
    <scope>NUCLEOTIDE SEQUENCE</scope>
    <source>
        <strain evidence="8">10532</strain>
    </source>
</reference>
<accession>A0A9D9HPI4</accession>
<evidence type="ECO:0000256" key="2">
    <source>
        <dbReference type="ARBA" id="ARBA00022475"/>
    </source>
</evidence>
<dbReference type="PANTHER" id="PTHR33545:SF5">
    <property type="entry name" value="UPF0750 MEMBRANE PROTEIN YITT"/>
    <property type="match status" value="1"/>
</dbReference>
<feature type="transmembrane region" description="Helical" evidence="6">
    <location>
        <begin position="112"/>
        <end position="134"/>
    </location>
</feature>
<dbReference type="Pfam" id="PF02588">
    <property type="entry name" value="YitT_membrane"/>
    <property type="match status" value="1"/>
</dbReference>
<evidence type="ECO:0000256" key="1">
    <source>
        <dbReference type="ARBA" id="ARBA00004651"/>
    </source>
</evidence>
<reference evidence="8" key="2">
    <citation type="journal article" date="2021" name="PeerJ">
        <title>Extensive microbial diversity within the chicken gut microbiome revealed by metagenomics and culture.</title>
        <authorList>
            <person name="Gilroy R."/>
            <person name="Ravi A."/>
            <person name="Getino M."/>
            <person name="Pursley I."/>
            <person name="Horton D.L."/>
            <person name="Alikhan N.F."/>
            <person name="Baker D."/>
            <person name="Gharbi K."/>
            <person name="Hall N."/>
            <person name="Watson M."/>
            <person name="Adriaenssens E.M."/>
            <person name="Foster-Nyarko E."/>
            <person name="Jarju S."/>
            <person name="Secka A."/>
            <person name="Antonio M."/>
            <person name="Oren A."/>
            <person name="Chaudhuri R.R."/>
            <person name="La Ragione R."/>
            <person name="Hildebrand F."/>
            <person name="Pallen M.J."/>
        </authorList>
    </citation>
    <scope>NUCLEOTIDE SEQUENCE</scope>
    <source>
        <strain evidence="8">10532</strain>
    </source>
</reference>
<evidence type="ECO:0000259" key="7">
    <source>
        <dbReference type="Pfam" id="PF10035"/>
    </source>
</evidence>
<dbReference type="AlphaFoldDB" id="A0A9D9HPI4"/>
<dbReference type="Proteomes" id="UP000823638">
    <property type="component" value="Unassembled WGS sequence"/>
</dbReference>
<dbReference type="InterPro" id="IPR015867">
    <property type="entry name" value="N-reg_PII/ATP_PRibTrfase_C"/>
</dbReference>
<evidence type="ECO:0000313" key="8">
    <source>
        <dbReference type="EMBL" id="MBO8457585.1"/>
    </source>
</evidence>
<dbReference type="InterPro" id="IPR051461">
    <property type="entry name" value="UPF0750_membrane"/>
</dbReference>
<comment type="subcellular location">
    <subcellularLocation>
        <location evidence="1">Cell membrane</location>
        <topology evidence="1">Multi-pass membrane protein</topology>
    </subcellularLocation>
</comment>
<proteinExistence type="predicted"/>
<evidence type="ECO:0000313" key="9">
    <source>
        <dbReference type="Proteomes" id="UP000823638"/>
    </source>
</evidence>
<feature type="transmembrane region" description="Helical" evidence="6">
    <location>
        <begin position="12"/>
        <end position="31"/>
    </location>
</feature>
<name>A0A9D9HPI4_9SPIR</name>
<dbReference type="Gene3D" id="3.30.70.120">
    <property type="match status" value="1"/>
</dbReference>
<protein>
    <submittedName>
        <fullName evidence="8">YitT family protein</fullName>
    </submittedName>
</protein>
<keyword evidence="2" id="KW-1003">Cell membrane</keyword>
<feature type="transmembrane region" description="Helical" evidence="6">
    <location>
        <begin position="85"/>
        <end position="106"/>
    </location>
</feature>